<feature type="non-terminal residue" evidence="2">
    <location>
        <position position="251"/>
    </location>
</feature>
<evidence type="ECO:0000313" key="3">
    <source>
        <dbReference type="Proteomes" id="UP001201163"/>
    </source>
</evidence>
<comment type="caution">
    <text evidence="2">The sequence shown here is derived from an EMBL/GenBank/DDBJ whole genome shotgun (WGS) entry which is preliminary data.</text>
</comment>
<sequence>PLSEPQERRLLDYLDEKYREVHQEYSKRHEPASKLPTLRAYLDSMRSLLALTLQVPPVAPSGMLRISLLLRFTNTVVEDVLGYPPDSTDLVPLLKWLDLLDRGWFSVLCMQAWDPVRGEGADLPQHLLEKIPPATQTDRTRVHSLLVTGTSMLEDWMEGKREDGEDSLVHDMRRLGHQSAFDELFHRTLTRLRELESDEEGDEEELLARLPSWDSGAKGLDGDADGLNEGRVDTGGSDDDMEEAVYDNSGS</sequence>
<name>A0AAD4LG75_9AGAM</name>
<feature type="region of interest" description="Disordered" evidence="1">
    <location>
        <begin position="196"/>
        <end position="251"/>
    </location>
</feature>
<feature type="compositionally biased region" description="Acidic residues" evidence="1">
    <location>
        <begin position="236"/>
        <end position="245"/>
    </location>
</feature>
<feature type="compositionally biased region" description="Acidic residues" evidence="1">
    <location>
        <begin position="196"/>
        <end position="205"/>
    </location>
</feature>
<feature type="compositionally biased region" description="Low complexity" evidence="1">
    <location>
        <begin position="208"/>
        <end position="218"/>
    </location>
</feature>
<accession>A0AAD4LG75</accession>
<dbReference type="AlphaFoldDB" id="A0AAD4LG75"/>
<evidence type="ECO:0000256" key="1">
    <source>
        <dbReference type="SAM" id="MobiDB-lite"/>
    </source>
</evidence>
<proteinExistence type="predicted"/>
<evidence type="ECO:0000313" key="2">
    <source>
        <dbReference type="EMBL" id="KAH8992187.1"/>
    </source>
</evidence>
<dbReference type="EMBL" id="JAKELL010000023">
    <property type="protein sequence ID" value="KAH8992187.1"/>
    <property type="molecule type" value="Genomic_DNA"/>
</dbReference>
<organism evidence="2 3">
    <name type="scientific">Lactarius akahatsu</name>
    <dbReference type="NCBI Taxonomy" id="416441"/>
    <lineage>
        <taxon>Eukaryota</taxon>
        <taxon>Fungi</taxon>
        <taxon>Dikarya</taxon>
        <taxon>Basidiomycota</taxon>
        <taxon>Agaricomycotina</taxon>
        <taxon>Agaricomycetes</taxon>
        <taxon>Russulales</taxon>
        <taxon>Russulaceae</taxon>
        <taxon>Lactarius</taxon>
    </lineage>
</organism>
<reference evidence="2" key="1">
    <citation type="submission" date="2022-01" db="EMBL/GenBank/DDBJ databases">
        <title>Comparative genomics reveals a dynamic genome evolution in the ectomycorrhizal milk-cap (Lactarius) mushrooms.</title>
        <authorList>
            <consortium name="DOE Joint Genome Institute"/>
            <person name="Lebreton A."/>
            <person name="Tang N."/>
            <person name="Kuo A."/>
            <person name="LaButti K."/>
            <person name="Drula E."/>
            <person name="Barry K."/>
            <person name="Clum A."/>
            <person name="Lipzen A."/>
            <person name="Mousain D."/>
            <person name="Ng V."/>
            <person name="Wang R."/>
            <person name="Wang X."/>
            <person name="Dai Y."/>
            <person name="Henrissat B."/>
            <person name="Grigoriev I.V."/>
            <person name="Guerin-Laguette A."/>
            <person name="Yu F."/>
            <person name="Martin F.M."/>
        </authorList>
    </citation>
    <scope>NUCLEOTIDE SEQUENCE</scope>
    <source>
        <strain evidence="2">QP</strain>
    </source>
</reference>
<protein>
    <submittedName>
        <fullName evidence="2">Uncharacterized protein</fullName>
    </submittedName>
</protein>
<gene>
    <name evidence="2" type="ORF">EDB92DRAFT_1797442</name>
</gene>
<keyword evidence="3" id="KW-1185">Reference proteome</keyword>
<dbReference type="Proteomes" id="UP001201163">
    <property type="component" value="Unassembled WGS sequence"/>
</dbReference>